<gene>
    <name evidence="1" type="ORF">CSSPJE1EN1_LOCUS8522</name>
</gene>
<evidence type="ECO:0000313" key="1">
    <source>
        <dbReference type="EMBL" id="CAK9263044.1"/>
    </source>
</evidence>
<dbReference type="PANTHER" id="PTHR33052">
    <property type="entry name" value="DUF4228 DOMAIN PROTEIN-RELATED"/>
    <property type="match status" value="1"/>
</dbReference>
<dbReference type="EMBL" id="OZ020110">
    <property type="protein sequence ID" value="CAK9263044.1"/>
    <property type="molecule type" value="Genomic_DNA"/>
</dbReference>
<dbReference type="Pfam" id="PF14009">
    <property type="entry name" value="PADRE"/>
    <property type="match status" value="1"/>
</dbReference>
<sequence length="171" mass="18750">MGNAAICGDNADVDFVTVLRGNGTVLTFYNPMRVAVLLQGYPGHFVCHSSSLLLMHEGKILPPDTILAPGETYFLLPVPSRESNSNNDSTTSSSSSCPQRQAGLPQQEDSRTMKFAVSNELFAKILSGSSMREDSLSKSSKQRRNEERTPLLERLKSWEPRVCTVAEVTAK</sequence>
<reference evidence="1" key="1">
    <citation type="submission" date="2024-02" db="EMBL/GenBank/DDBJ databases">
        <authorList>
            <consortium name="ELIXIR-Norway"/>
            <consortium name="Elixir Norway"/>
        </authorList>
    </citation>
    <scope>NUCLEOTIDE SEQUENCE</scope>
</reference>
<keyword evidence="2" id="KW-1185">Reference proteome</keyword>
<dbReference type="InterPro" id="IPR025322">
    <property type="entry name" value="PADRE_dom"/>
</dbReference>
<proteinExistence type="predicted"/>
<organism evidence="1 2">
    <name type="scientific">Sphagnum jensenii</name>
    <dbReference type="NCBI Taxonomy" id="128206"/>
    <lineage>
        <taxon>Eukaryota</taxon>
        <taxon>Viridiplantae</taxon>
        <taxon>Streptophyta</taxon>
        <taxon>Embryophyta</taxon>
        <taxon>Bryophyta</taxon>
        <taxon>Sphagnophytina</taxon>
        <taxon>Sphagnopsida</taxon>
        <taxon>Sphagnales</taxon>
        <taxon>Sphagnaceae</taxon>
        <taxon>Sphagnum</taxon>
    </lineage>
</organism>
<dbReference type="Proteomes" id="UP001497444">
    <property type="component" value="Chromosome 15"/>
</dbReference>
<evidence type="ECO:0000313" key="2">
    <source>
        <dbReference type="Proteomes" id="UP001497444"/>
    </source>
</evidence>
<protein>
    <submittedName>
        <fullName evidence="1">Uncharacterized protein</fullName>
    </submittedName>
</protein>
<accession>A0ABP0W8C0</accession>
<name>A0ABP0W8C0_9BRYO</name>